<proteinExistence type="predicted"/>
<organism evidence="1 2">
    <name type="scientific">Helianthus annuus</name>
    <name type="common">Common sunflower</name>
    <dbReference type="NCBI Taxonomy" id="4232"/>
    <lineage>
        <taxon>Eukaryota</taxon>
        <taxon>Viridiplantae</taxon>
        <taxon>Streptophyta</taxon>
        <taxon>Embryophyta</taxon>
        <taxon>Tracheophyta</taxon>
        <taxon>Spermatophyta</taxon>
        <taxon>Magnoliopsida</taxon>
        <taxon>eudicotyledons</taxon>
        <taxon>Gunneridae</taxon>
        <taxon>Pentapetalae</taxon>
        <taxon>asterids</taxon>
        <taxon>campanulids</taxon>
        <taxon>Asterales</taxon>
        <taxon>Asteraceae</taxon>
        <taxon>Asteroideae</taxon>
        <taxon>Heliantheae alliance</taxon>
        <taxon>Heliantheae</taxon>
        <taxon>Helianthus</taxon>
    </lineage>
</organism>
<dbReference type="EMBL" id="MNCJ02000322">
    <property type="protein sequence ID" value="KAF5798220.1"/>
    <property type="molecule type" value="Genomic_DNA"/>
</dbReference>
<gene>
    <name evidence="1" type="ORF">HanXRQr2_Chr07g0290271</name>
</gene>
<name>A0A9K3IKR0_HELAN</name>
<accession>A0A9K3IKR0</accession>
<dbReference type="Proteomes" id="UP000215914">
    <property type="component" value="Unassembled WGS sequence"/>
</dbReference>
<comment type="caution">
    <text evidence="1">The sequence shown here is derived from an EMBL/GenBank/DDBJ whole genome shotgun (WGS) entry which is preliminary data.</text>
</comment>
<dbReference type="Pfam" id="PF14223">
    <property type="entry name" value="Retrotran_gag_2"/>
    <property type="match status" value="1"/>
</dbReference>
<dbReference type="Gramene" id="mRNA:HanXRQr2_Chr07g0290271">
    <property type="protein sequence ID" value="CDS:HanXRQr2_Chr07g0290271.1"/>
    <property type="gene ID" value="HanXRQr2_Chr07g0290271"/>
</dbReference>
<protein>
    <submittedName>
        <fullName evidence="1">Uncharacterized protein</fullName>
    </submittedName>
</protein>
<keyword evidence="2" id="KW-1185">Reference proteome</keyword>
<evidence type="ECO:0000313" key="2">
    <source>
        <dbReference type="Proteomes" id="UP000215914"/>
    </source>
</evidence>
<sequence>MDEEFYNAFATPIALVIAAETLYSENETGTYQKPPKLMFIEDFKGWQNRFENWVQAYKFDAWCALNKDYEKPKNERGLEKAFCDFSESDKLKYTSEKMMISLLQQAVKEDIFVLLQHENTARSIWNALIQKFKGSADMIKNRKALLKKSFDMFVAFDGESTKTTIDRYCHLVLEWEDWI</sequence>
<reference evidence="1" key="1">
    <citation type="journal article" date="2017" name="Nature">
        <title>The sunflower genome provides insights into oil metabolism, flowering and Asterid evolution.</title>
        <authorList>
            <person name="Badouin H."/>
            <person name="Gouzy J."/>
            <person name="Grassa C.J."/>
            <person name="Murat F."/>
            <person name="Staton S.E."/>
            <person name="Cottret L."/>
            <person name="Lelandais-Briere C."/>
            <person name="Owens G.L."/>
            <person name="Carrere S."/>
            <person name="Mayjonade B."/>
            <person name="Legrand L."/>
            <person name="Gill N."/>
            <person name="Kane N.C."/>
            <person name="Bowers J.E."/>
            <person name="Hubner S."/>
            <person name="Bellec A."/>
            <person name="Berard A."/>
            <person name="Berges H."/>
            <person name="Blanchet N."/>
            <person name="Boniface M.C."/>
            <person name="Brunel D."/>
            <person name="Catrice O."/>
            <person name="Chaidir N."/>
            <person name="Claudel C."/>
            <person name="Donnadieu C."/>
            <person name="Faraut T."/>
            <person name="Fievet G."/>
            <person name="Helmstetter N."/>
            <person name="King M."/>
            <person name="Knapp S.J."/>
            <person name="Lai Z."/>
            <person name="Le Paslier M.C."/>
            <person name="Lippi Y."/>
            <person name="Lorenzon L."/>
            <person name="Mandel J.R."/>
            <person name="Marage G."/>
            <person name="Marchand G."/>
            <person name="Marquand E."/>
            <person name="Bret-Mestries E."/>
            <person name="Morien E."/>
            <person name="Nambeesan S."/>
            <person name="Nguyen T."/>
            <person name="Pegot-Espagnet P."/>
            <person name="Pouilly N."/>
            <person name="Raftis F."/>
            <person name="Sallet E."/>
            <person name="Schiex T."/>
            <person name="Thomas J."/>
            <person name="Vandecasteele C."/>
            <person name="Vares D."/>
            <person name="Vear F."/>
            <person name="Vautrin S."/>
            <person name="Crespi M."/>
            <person name="Mangin B."/>
            <person name="Burke J.M."/>
            <person name="Salse J."/>
            <person name="Munos S."/>
            <person name="Vincourt P."/>
            <person name="Rieseberg L.H."/>
            <person name="Langlade N.B."/>
        </authorList>
    </citation>
    <scope>NUCLEOTIDE SEQUENCE</scope>
    <source>
        <tissue evidence="1">Leaves</tissue>
    </source>
</reference>
<evidence type="ECO:0000313" key="1">
    <source>
        <dbReference type="EMBL" id="KAF5798220.1"/>
    </source>
</evidence>
<reference evidence="1" key="2">
    <citation type="submission" date="2020-06" db="EMBL/GenBank/DDBJ databases">
        <title>Helianthus annuus Genome sequencing and assembly Release 2.</title>
        <authorList>
            <person name="Gouzy J."/>
            <person name="Langlade N."/>
            <person name="Munos S."/>
        </authorList>
    </citation>
    <scope>NUCLEOTIDE SEQUENCE</scope>
    <source>
        <tissue evidence="1">Leaves</tissue>
    </source>
</reference>
<dbReference type="AlphaFoldDB" id="A0A9K3IKR0"/>